<protein>
    <submittedName>
        <fullName evidence="3">Uncharacterized protein</fullName>
    </submittedName>
</protein>
<name>A0A8J1UA20_OWEFU</name>
<accession>A0A8J1UA20</accession>
<comment type="caution">
    <text evidence="3">The sequence shown here is derived from an EMBL/GenBank/DDBJ whole genome shotgun (WGS) entry which is preliminary data.</text>
</comment>
<dbReference type="Proteomes" id="UP000749559">
    <property type="component" value="Unassembled WGS sequence"/>
</dbReference>
<keyword evidence="4" id="KW-1185">Reference proteome</keyword>
<dbReference type="InterPro" id="IPR025924">
    <property type="entry name" value="YHYH_dom"/>
</dbReference>
<feature type="compositionally biased region" description="Polar residues" evidence="1">
    <location>
        <begin position="327"/>
        <end position="340"/>
    </location>
</feature>
<sequence>MMSFSMSIGCLMLILALSLKKSYGLSQENIKEIEEKHPTITLTKHDGNFTITTKGDVSADLKSISLTIPLDTTVASSPGCLSGGDRHTSIIGITIKGVPIMSPFTEDGCDIATLVSDENLCNHKYDNVGANHHSLFCDYSDSRETDLVGIAMDGHPIHGPIADRSSLDECNGKMKANGEYGYYLSKTFPYVLGCFRGTTDGSIIEMNKESESIEEPSASGGPRTGKVGPAIQPHQHLRSIGSPMDMKSTTSSPKTTPKPFVGGSNKQSFLRGMGRSLHRGIVQPPSMVSTTLTPTTTTSDQAKTNTGAPDVDSKMSTTPPVEDGNKTETAPKSTTPSQIEASKKRKKRAETRIAQDRMATPADDLDEELVTSEKPIHSSTTGTSGQGKCFYARNMDMKDKCVVEEVSDLGKQSNHGHKAEVQGLVVMGNVLFAMIAYVII</sequence>
<dbReference type="OrthoDB" id="10057824at2759"/>
<evidence type="ECO:0000256" key="2">
    <source>
        <dbReference type="SAM" id="SignalP"/>
    </source>
</evidence>
<organism evidence="3 4">
    <name type="scientific">Owenia fusiformis</name>
    <name type="common">Polychaete worm</name>
    <dbReference type="NCBI Taxonomy" id="6347"/>
    <lineage>
        <taxon>Eukaryota</taxon>
        <taxon>Metazoa</taxon>
        <taxon>Spiralia</taxon>
        <taxon>Lophotrochozoa</taxon>
        <taxon>Annelida</taxon>
        <taxon>Polychaeta</taxon>
        <taxon>Sedentaria</taxon>
        <taxon>Canalipalpata</taxon>
        <taxon>Sabellida</taxon>
        <taxon>Oweniida</taxon>
        <taxon>Oweniidae</taxon>
        <taxon>Owenia</taxon>
    </lineage>
</organism>
<feature type="chain" id="PRO_5043848703" evidence="2">
    <location>
        <begin position="25"/>
        <end position="440"/>
    </location>
</feature>
<proteinExistence type="predicted"/>
<gene>
    <name evidence="3" type="ORF">OFUS_LOCUS890</name>
</gene>
<evidence type="ECO:0000313" key="4">
    <source>
        <dbReference type="Proteomes" id="UP000749559"/>
    </source>
</evidence>
<feature type="compositionally biased region" description="Low complexity" evidence="1">
    <location>
        <begin position="284"/>
        <end position="299"/>
    </location>
</feature>
<dbReference type="AlphaFoldDB" id="A0A8J1UA20"/>
<reference evidence="3" key="1">
    <citation type="submission" date="2022-03" db="EMBL/GenBank/DDBJ databases">
        <authorList>
            <person name="Martin C."/>
        </authorList>
    </citation>
    <scope>NUCLEOTIDE SEQUENCE</scope>
</reference>
<dbReference type="Pfam" id="PF14240">
    <property type="entry name" value="YHYH"/>
    <property type="match status" value="1"/>
</dbReference>
<feature type="signal peptide" evidence="2">
    <location>
        <begin position="1"/>
        <end position="24"/>
    </location>
</feature>
<feature type="compositionally biased region" description="Low complexity" evidence="1">
    <location>
        <begin position="247"/>
        <end position="259"/>
    </location>
</feature>
<evidence type="ECO:0000256" key="1">
    <source>
        <dbReference type="SAM" id="MobiDB-lite"/>
    </source>
</evidence>
<dbReference type="EMBL" id="CAIIXF020000001">
    <property type="protein sequence ID" value="CAH1773268.1"/>
    <property type="molecule type" value="Genomic_DNA"/>
</dbReference>
<evidence type="ECO:0000313" key="3">
    <source>
        <dbReference type="EMBL" id="CAH1773268.1"/>
    </source>
</evidence>
<keyword evidence="2" id="KW-0732">Signal</keyword>
<feature type="region of interest" description="Disordered" evidence="1">
    <location>
        <begin position="209"/>
        <end position="353"/>
    </location>
</feature>